<evidence type="ECO:0000313" key="10">
    <source>
        <dbReference type="Proteomes" id="UP000565698"/>
    </source>
</evidence>
<dbReference type="CDD" id="cd00086">
    <property type="entry name" value="homeodomain"/>
    <property type="match status" value="1"/>
</dbReference>
<evidence type="ECO:0000256" key="4">
    <source>
        <dbReference type="ARBA" id="ARBA00023242"/>
    </source>
</evidence>
<dbReference type="GO" id="GO:0000981">
    <property type="term" value="F:DNA-binding transcription factor activity, RNA polymerase II-specific"/>
    <property type="evidence" value="ECO:0007669"/>
    <property type="project" value="InterPro"/>
</dbReference>
<keyword evidence="3 5" id="KW-0371">Homeobox</keyword>
<dbReference type="InterPro" id="IPR050848">
    <property type="entry name" value="Homeobox_TF"/>
</dbReference>
<organism evidence="9 10">
    <name type="scientific">Thinocorus orbignyianus</name>
    <dbReference type="NCBI Taxonomy" id="161742"/>
    <lineage>
        <taxon>Eukaryota</taxon>
        <taxon>Metazoa</taxon>
        <taxon>Chordata</taxon>
        <taxon>Craniata</taxon>
        <taxon>Vertebrata</taxon>
        <taxon>Euteleostomi</taxon>
        <taxon>Archelosauria</taxon>
        <taxon>Archosauria</taxon>
        <taxon>Dinosauria</taxon>
        <taxon>Saurischia</taxon>
        <taxon>Theropoda</taxon>
        <taxon>Coelurosauria</taxon>
        <taxon>Aves</taxon>
        <taxon>Neognathae</taxon>
        <taxon>Neoaves</taxon>
        <taxon>Aequornithes</taxon>
        <taxon>Ciconiiformes</taxon>
        <taxon>Thinocoridae</taxon>
        <taxon>Thinocorus</taxon>
    </lineage>
</organism>
<dbReference type="PROSITE" id="PS50071">
    <property type="entry name" value="HOMEOBOX_2"/>
    <property type="match status" value="1"/>
</dbReference>
<dbReference type="Proteomes" id="UP000565698">
    <property type="component" value="Unassembled WGS sequence"/>
</dbReference>
<evidence type="ECO:0000256" key="6">
    <source>
        <dbReference type="RuleBase" id="RU000682"/>
    </source>
</evidence>
<dbReference type="SUPFAM" id="SSF46689">
    <property type="entry name" value="Homeodomain-like"/>
    <property type="match status" value="1"/>
</dbReference>
<keyword evidence="2 5" id="KW-0238">DNA-binding</keyword>
<comment type="caution">
    <text evidence="9">The sequence shown here is derived from an EMBL/GenBank/DDBJ whole genome shotgun (WGS) entry which is preliminary data.</text>
</comment>
<keyword evidence="4 5" id="KW-0539">Nucleus</keyword>
<feature type="region of interest" description="Disordered" evidence="7">
    <location>
        <begin position="1"/>
        <end position="26"/>
    </location>
</feature>
<dbReference type="PROSITE" id="PS00027">
    <property type="entry name" value="HOMEOBOX_1"/>
    <property type="match status" value="1"/>
</dbReference>
<reference evidence="9 10" key="1">
    <citation type="submission" date="2019-09" db="EMBL/GenBank/DDBJ databases">
        <title>Bird 10,000 Genomes (B10K) Project - Family phase.</title>
        <authorList>
            <person name="Zhang G."/>
        </authorList>
    </citation>
    <scope>NUCLEOTIDE SEQUENCE [LARGE SCALE GENOMIC DNA]</scope>
    <source>
        <strain evidence="9">B10K-DU-002-47</strain>
        <tissue evidence="9">Muscle</tissue>
    </source>
</reference>
<gene>
    <name evidence="9" type="primary">Vent1</name>
    <name evidence="9" type="ORF">THIORB_R09732</name>
</gene>
<dbReference type="InterPro" id="IPR001356">
    <property type="entry name" value="HD"/>
</dbReference>
<comment type="subcellular location">
    <subcellularLocation>
        <location evidence="1 5 6">Nucleus</location>
    </subcellularLocation>
</comment>
<dbReference type="EMBL" id="VXBW01002705">
    <property type="protein sequence ID" value="NXP06478.1"/>
    <property type="molecule type" value="Genomic_DNA"/>
</dbReference>
<evidence type="ECO:0000256" key="3">
    <source>
        <dbReference type="ARBA" id="ARBA00023155"/>
    </source>
</evidence>
<dbReference type="GO" id="GO:0003677">
    <property type="term" value="F:DNA binding"/>
    <property type="evidence" value="ECO:0007669"/>
    <property type="project" value="UniProtKB-UniRule"/>
</dbReference>
<keyword evidence="10" id="KW-1185">Reference proteome</keyword>
<evidence type="ECO:0000313" key="9">
    <source>
        <dbReference type="EMBL" id="NXP06478.1"/>
    </source>
</evidence>
<dbReference type="GO" id="GO:0005634">
    <property type="term" value="C:nucleus"/>
    <property type="evidence" value="ECO:0007669"/>
    <property type="project" value="UniProtKB-SubCell"/>
</dbReference>
<evidence type="ECO:0000256" key="2">
    <source>
        <dbReference type="ARBA" id="ARBA00023125"/>
    </source>
</evidence>
<dbReference type="Pfam" id="PF00046">
    <property type="entry name" value="Homeodomain"/>
    <property type="match status" value="1"/>
</dbReference>
<dbReference type="PANTHER" id="PTHR24333:SF5">
    <property type="entry name" value="VENT HOMEOBOX"/>
    <property type="match status" value="1"/>
</dbReference>
<name>A0A7L1XCC2_9AVES</name>
<evidence type="ECO:0000256" key="1">
    <source>
        <dbReference type="ARBA" id="ARBA00004123"/>
    </source>
</evidence>
<dbReference type="InterPro" id="IPR009057">
    <property type="entry name" value="Homeodomain-like_sf"/>
</dbReference>
<dbReference type="Gene3D" id="1.10.10.60">
    <property type="entry name" value="Homeodomain-like"/>
    <property type="match status" value="1"/>
</dbReference>
<feature type="domain" description="Homeobox" evidence="8">
    <location>
        <begin position="17"/>
        <end position="77"/>
    </location>
</feature>
<evidence type="ECO:0000259" key="8">
    <source>
        <dbReference type="PROSITE" id="PS50071"/>
    </source>
</evidence>
<dbReference type="PANTHER" id="PTHR24333">
    <property type="entry name" value="HOMEO BOX HB9 LIKE A-RELATED"/>
    <property type="match status" value="1"/>
</dbReference>
<proteinExistence type="predicted"/>
<protein>
    <submittedName>
        <fullName evidence="9">VENT1 protein</fullName>
    </submittedName>
</protein>
<feature type="non-terminal residue" evidence="9">
    <location>
        <position position="1"/>
    </location>
</feature>
<feature type="non-terminal residue" evidence="9">
    <location>
        <position position="78"/>
    </location>
</feature>
<evidence type="ECO:0000256" key="7">
    <source>
        <dbReference type="SAM" id="MobiDB-lite"/>
    </source>
</evidence>
<dbReference type="InterPro" id="IPR017970">
    <property type="entry name" value="Homeobox_CS"/>
</dbReference>
<feature type="DNA-binding region" description="Homeobox" evidence="5">
    <location>
        <begin position="19"/>
        <end position="78"/>
    </location>
</feature>
<dbReference type="AlphaFoldDB" id="A0A7L1XCC2"/>
<sequence>ESESGGGERPGEARGTPGGRRARTAFTPEQLCRLQKTFQRQRYPGAAERGALSAALQLSGAQIKTWFRNRWMKLKREI</sequence>
<accession>A0A7L1XCC2</accession>
<evidence type="ECO:0000256" key="5">
    <source>
        <dbReference type="PROSITE-ProRule" id="PRU00108"/>
    </source>
</evidence>
<dbReference type="SMART" id="SM00389">
    <property type="entry name" value="HOX"/>
    <property type="match status" value="1"/>
</dbReference>